<protein>
    <recommendedName>
        <fullName evidence="10">UDP-2,3-diacylglucosamine hydrolase</fullName>
        <ecNumber evidence="10">3.6.1.54</ecNumber>
    </recommendedName>
    <alternativeName>
        <fullName evidence="10">UDP-2,3-diacylglucosamine diphosphatase</fullName>
    </alternativeName>
</protein>
<evidence type="ECO:0000256" key="2">
    <source>
        <dbReference type="ARBA" id="ARBA00022516"/>
    </source>
</evidence>
<evidence type="ECO:0000256" key="5">
    <source>
        <dbReference type="ARBA" id="ARBA00022723"/>
    </source>
</evidence>
<evidence type="ECO:0000259" key="11">
    <source>
        <dbReference type="Pfam" id="PF00149"/>
    </source>
</evidence>
<comment type="catalytic activity">
    <reaction evidence="10">
        <text>UDP-2-N,3-O-bis[(3R)-3-hydroxytetradecanoyl]-alpha-D-glucosamine + H2O = 2-N,3-O-bis[(3R)-3-hydroxytetradecanoyl]-alpha-D-glucosaminyl 1-phosphate + UMP + 2 H(+)</text>
        <dbReference type="Rhea" id="RHEA:25213"/>
        <dbReference type="ChEBI" id="CHEBI:15377"/>
        <dbReference type="ChEBI" id="CHEBI:15378"/>
        <dbReference type="ChEBI" id="CHEBI:57865"/>
        <dbReference type="ChEBI" id="CHEBI:57957"/>
        <dbReference type="ChEBI" id="CHEBI:78847"/>
        <dbReference type="EC" id="3.6.1.54"/>
    </reaction>
</comment>
<dbReference type="EMBL" id="JAXAFO010000009">
    <property type="protein sequence ID" value="MDX6849163.1"/>
    <property type="molecule type" value="Genomic_DNA"/>
</dbReference>
<comment type="function">
    <text evidence="10">Hydrolyzes the pyrophosphate bond of UDP-2,3-diacylglucosamine to yield 2,3-diacylglucosamine 1-phosphate (lipid X) and UMP by catalyzing the attack of water at the alpha-P atom. Involved in the biosynthesis of lipid A, a phosphorylated glycolipid that anchors the lipopolysaccharide to the outer membrane of the cell.</text>
</comment>
<accession>A0ABU4RWB2</accession>
<feature type="domain" description="Calcineurin-like phosphoesterase" evidence="11">
    <location>
        <begin position="1"/>
        <end position="199"/>
    </location>
</feature>
<feature type="binding site" evidence="10">
    <location>
        <position position="122"/>
    </location>
    <ligand>
        <name>substrate</name>
    </ligand>
</feature>
<dbReference type="PANTHER" id="PTHR34990:SF1">
    <property type="entry name" value="UDP-2,3-DIACYLGLUCOSAMINE HYDROLASE"/>
    <property type="match status" value="1"/>
</dbReference>
<evidence type="ECO:0000256" key="4">
    <source>
        <dbReference type="ARBA" id="ARBA00022556"/>
    </source>
</evidence>
<feature type="binding site" evidence="10">
    <location>
        <position position="195"/>
    </location>
    <ligand>
        <name>Mn(2+)</name>
        <dbReference type="ChEBI" id="CHEBI:29035"/>
        <label>2</label>
    </ligand>
</feature>
<dbReference type="Gene3D" id="3.60.21.10">
    <property type="match status" value="1"/>
</dbReference>
<feature type="binding site" evidence="10">
    <location>
        <position position="8"/>
    </location>
    <ligand>
        <name>Mn(2+)</name>
        <dbReference type="ChEBI" id="CHEBI:29035"/>
        <label>1</label>
    </ligand>
</feature>
<keyword evidence="1 10" id="KW-1003">Cell membrane</keyword>
<evidence type="ECO:0000256" key="10">
    <source>
        <dbReference type="HAMAP-Rule" id="MF_00575"/>
    </source>
</evidence>
<comment type="similarity">
    <text evidence="10">Belongs to the LpxH family.</text>
</comment>
<evidence type="ECO:0000256" key="9">
    <source>
        <dbReference type="ARBA" id="ARBA00023211"/>
    </source>
</evidence>
<dbReference type="SUPFAM" id="SSF56300">
    <property type="entry name" value="Metallo-dependent phosphatases"/>
    <property type="match status" value="1"/>
</dbReference>
<dbReference type="NCBIfam" id="NF003743">
    <property type="entry name" value="PRK05340.1"/>
    <property type="match status" value="1"/>
</dbReference>
<comment type="caution">
    <text evidence="12">The sequence shown here is derived from an EMBL/GenBank/DDBJ whole genome shotgun (WGS) entry which is preliminary data.</text>
</comment>
<dbReference type="PANTHER" id="PTHR34990">
    <property type="entry name" value="UDP-2,3-DIACYLGLUCOSAMINE HYDROLASE-RELATED"/>
    <property type="match status" value="1"/>
</dbReference>
<dbReference type="HAMAP" id="MF_00575">
    <property type="entry name" value="LpxH"/>
    <property type="match status" value="1"/>
</dbReference>
<evidence type="ECO:0000313" key="12">
    <source>
        <dbReference type="EMBL" id="MDX6849163.1"/>
    </source>
</evidence>
<feature type="binding site" evidence="10">
    <location>
        <position position="10"/>
    </location>
    <ligand>
        <name>Mn(2+)</name>
        <dbReference type="ChEBI" id="CHEBI:29035"/>
        <label>1</label>
    </ligand>
</feature>
<evidence type="ECO:0000256" key="3">
    <source>
        <dbReference type="ARBA" id="ARBA00022519"/>
    </source>
</evidence>
<name>A0ABU4RWB2_9GAMM</name>
<dbReference type="GO" id="GO:0016787">
    <property type="term" value="F:hydrolase activity"/>
    <property type="evidence" value="ECO:0007669"/>
    <property type="project" value="UniProtKB-KW"/>
</dbReference>
<feature type="binding site" evidence="10">
    <location>
        <position position="79"/>
    </location>
    <ligand>
        <name>Mn(2+)</name>
        <dbReference type="ChEBI" id="CHEBI:29035"/>
        <label>2</label>
    </ligand>
</feature>
<feature type="binding site" evidence="10">
    <location>
        <position position="167"/>
    </location>
    <ligand>
        <name>substrate</name>
    </ligand>
</feature>
<keyword evidence="2 10" id="KW-0444">Lipid biosynthesis</keyword>
<dbReference type="Pfam" id="PF00149">
    <property type="entry name" value="Metallophos"/>
    <property type="match status" value="1"/>
</dbReference>
<comment type="pathway">
    <text evidence="10">Glycolipid biosynthesis; lipid IV(A) biosynthesis; lipid IV(A) from (3R)-3-hydroxytetradecanoyl-[acyl-carrier-protein] and UDP-N-acetyl-alpha-D-glucosamine: step 4/6.</text>
</comment>
<dbReference type="RefSeq" id="WP_302722774.1">
    <property type="nucleotide sequence ID" value="NZ_JAULRU010000569.1"/>
</dbReference>
<feature type="binding site" evidence="10">
    <location>
        <position position="160"/>
    </location>
    <ligand>
        <name>substrate</name>
    </ligand>
</feature>
<evidence type="ECO:0000256" key="8">
    <source>
        <dbReference type="ARBA" id="ARBA00023136"/>
    </source>
</evidence>
<keyword evidence="6 10" id="KW-0378">Hydrolase</keyword>
<feature type="binding site" evidence="10">
    <location>
        <begin position="79"/>
        <end position="80"/>
    </location>
    <ligand>
        <name>substrate</name>
    </ligand>
</feature>
<comment type="cofactor">
    <cofactor evidence="10">
        <name>Mn(2+)</name>
        <dbReference type="ChEBI" id="CHEBI:29035"/>
    </cofactor>
    <text evidence="10">Binds 2 Mn(2+) ions per subunit in a binuclear metal center.</text>
</comment>
<feature type="binding site" evidence="10">
    <location>
        <position position="195"/>
    </location>
    <ligand>
        <name>substrate</name>
    </ligand>
</feature>
<feature type="binding site" evidence="10">
    <location>
        <position position="41"/>
    </location>
    <ligand>
        <name>Mn(2+)</name>
        <dbReference type="ChEBI" id="CHEBI:29035"/>
        <label>2</label>
    </ligand>
</feature>
<dbReference type="InterPro" id="IPR010138">
    <property type="entry name" value="UDP-diacylglucosamine_Hdrlase"/>
</dbReference>
<evidence type="ECO:0000256" key="6">
    <source>
        <dbReference type="ARBA" id="ARBA00022801"/>
    </source>
</evidence>
<keyword evidence="3 10" id="KW-0997">Cell inner membrane</keyword>
<dbReference type="EC" id="3.6.1.54" evidence="10"/>
<feature type="binding site" evidence="10">
    <location>
        <position position="197"/>
    </location>
    <ligand>
        <name>Mn(2+)</name>
        <dbReference type="ChEBI" id="CHEBI:29035"/>
        <label>1</label>
    </ligand>
</feature>
<dbReference type="NCBIfam" id="TIGR01854">
    <property type="entry name" value="lipid_A_lpxH"/>
    <property type="match status" value="1"/>
</dbReference>
<organism evidence="12 13">
    <name type="scientific">Gilvimarinus gilvus</name>
    <dbReference type="NCBI Taxonomy" id="3058038"/>
    <lineage>
        <taxon>Bacteria</taxon>
        <taxon>Pseudomonadati</taxon>
        <taxon>Pseudomonadota</taxon>
        <taxon>Gammaproteobacteria</taxon>
        <taxon>Cellvibrionales</taxon>
        <taxon>Cellvibrionaceae</taxon>
        <taxon>Gilvimarinus</taxon>
    </lineage>
</organism>
<feature type="binding site" evidence="10">
    <location>
        <position position="164"/>
    </location>
    <ligand>
        <name>substrate</name>
    </ligand>
</feature>
<keyword evidence="9 10" id="KW-0464">Manganese</keyword>
<feature type="binding site" evidence="10">
    <location>
        <position position="41"/>
    </location>
    <ligand>
        <name>Mn(2+)</name>
        <dbReference type="ChEBI" id="CHEBI:29035"/>
        <label>1</label>
    </ligand>
</feature>
<evidence type="ECO:0000256" key="7">
    <source>
        <dbReference type="ARBA" id="ARBA00023098"/>
    </source>
</evidence>
<gene>
    <name evidence="10" type="primary">lpxH</name>
    <name evidence="12" type="ORF">SCD92_07315</name>
</gene>
<keyword evidence="13" id="KW-1185">Reference proteome</keyword>
<comment type="subcellular location">
    <subcellularLocation>
        <location evidence="10">Cell inner membrane</location>
        <topology evidence="10">Peripheral membrane protein</topology>
        <orientation evidence="10">Cytoplasmic side</orientation>
    </subcellularLocation>
</comment>
<keyword evidence="8 10" id="KW-0472">Membrane</keyword>
<dbReference type="Proteomes" id="UP001273505">
    <property type="component" value="Unassembled WGS sequence"/>
</dbReference>
<evidence type="ECO:0000256" key="1">
    <source>
        <dbReference type="ARBA" id="ARBA00022475"/>
    </source>
</evidence>
<dbReference type="InterPro" id="IPR029052">
    <property type="entry name" value="Metallo-depent_PP-like"/>
</dbReference>
<proteinExistence type="inferred from homology"/>
<keyword evidence="7 10" id="KW-0443">Lipid metabolism</keyword>
<dbReference type="CDD" id="cd07398">
    <property type="entry name" value="MPP_YbbF-LpxH"/>
    <property type="match status" value="1"/>
</dbReference>
<evidence type="ECO:0000313" key="13">
    <source>
        <dbReference type="Proteomes" id="UP001273505"/>
    </source>
</evidence>
<keyword evidence="4 10" id="KW-0441">Lipid A biosynthesis</keyword>
<reference evidence="12 13" key="1">
    <citation type="submission" date="2023-11" db="EMBL/GenBank/DDBJ databases">
        <title>Gilvimarinus fulvus sp. nov., isolated from the surface of Kelp.</title>
        <authorList>
            <person name="Sun Y.Y."/>
            <person name="Gong Y."/>
            <person name="Du Z.J."/>
        </authorList>
    </citation>
    <scope>NUCLEOTIDE SEQUENCE [LARGE SCALE GENOMIC DNA]</scope>
    <source>
        <strain evidence="12 13">SDUM040013</strain>
    </source>
</reference>
<dbReference type="InterPro" id="IPR004843">
    <property type="entry name" value="Calcineurin-like_PHP"/>
</dbReference>
<sequence>MTTLFISDLHLHASRPEATQAFFQFLAEQATGIDALYILGDFFDTWIGDDDDAPLGTEVTAKLKEVGDSGTEVYLMHGNRDFLLGQKFARSAGAKLLEDPTVIELYGTRTLLMHGDSLCTRDTEYMAMRQQLRSAAWQGQVLTQPLSARRALADGLRAKSKTMNSSKPEDIMDVTQEAVEECMRDHKVVRLVHGHTHRPDRHKLTVNGEPAERVVLGDWHDFAWCFKATPDALSLEKWEI</sequence>
<feature type="binding site" evidence="10">
    <location>
        <position position="114"/>
    </location>
    <ligand>
        <name>Mn(2+)</name>
        <dbReference type="ChEBI" id="CHEBI:29035"/>
        <label>2</label>
    </ligand>
</feature>
<keyword evidence="5 10" id="KW-0479">Metal-binding</keyword>
<dbReference type="InterPro" id="IPR043461">
    <property type="entry name" value="LpxH-like"/>
</dbReference>